<dbReference type="EMBL" id="SNWN01000011">
    <property type="protein sequence ID" value="TDO20403.1"/>
    <property type="molecule type" value="Genomic_DNA"/>
</dbReference>
<comment type="caution">
    <text evidence="2">The sequence shown here is derived from an EMBL/GenBank/DDBJ whole genome shotgun (WGS) entry which is preliminary data.</text>
</comment>
<dbReference type="InterPro" id="IPR003797">
    <property type="entry name" value="DegV"/>
</dbReference>
<dbReference type="PANTHER" id="PTHR33434">
    <property type="entry name" value="DEGV DOMAIN-CONTAINING PROTEIN DR_1986-RELATED"/>
    <property type="match status" value="1"/>
</dbReference>
<dbReference type="PROSITE" id="PS51482">
    <property type="entry name" value="DEGV"/>
    <property type="match status" value="1"/>
</dbReference>
<evidence type="ECO:0000313" key="3">
    <source>
        <dbReference type="Proteomes" id="UP000295518"/>
    </source>
</evidence>
<dbReference type="Pfam" id="PF02645">
    <property type="entry name" value="DegV"/>
    <property type="match status" value="1"/>
</dbReference>
<evidence type="ECO:0000313" key="2">
    <source>
        <dbReference type="EMBL" id="TDO20403.1"/>
    </source>
</evidence>
<dbReference type="InterPro" id="IPR050270">
    <property type="entry name" value="DegV_domain_contain"/>
</dbReference>
<dbReference type="SUPFAM" id="SSF82549">
    <property type="entry name" value="DAK1/DegV-like"/>
    <property type="match status" value="1"/>
</dbReference>
<sequence length="292" mass="32859">MHFSYNLKTMEQKLGIILDSFSTITDEQEKELGYKVLKLSYELDGQKKIDNIQVHDESIRRAFEEAKNIATSLPNLDVIQTTLKEFSLKYNDVLVIPIPKSLSGTYNAVSTAAKDHHNIHVLDHKFSCGAIIAAAKWAQEQYAKGMSIEDIIKVLGKNSEGSATFVGLESIQYLAKGGRLQKIPQPILKMLKISPVIEFSGKNALKGFSLKSQGMVKKLFSHIEKFINGWENKDNYDFHVMRYFEGEPLTHLHKKLSEVNVKLTSELWGSLVVMAHTGPTAFGICITPKFQK</sequence>
<dbReference type="InterPro" id="IPR043168">
    <property type="entry name" value="DegV_C"/>
</dbReference>
<dbReference type="GO" id="GO:0008289">
    <property type="term" value="F:lipid binding"/>
    <property type="evidence" value="ECO:0007669"/>
    <property type="project" value="UniProtKB-KW"/>
</dbReference>
<protein>
    <submittedName>
        <fullName evidence="2">DegV family protein with EDD domain</fullName>
    </submittedName>
</protein>
<keyword evidence="3" id="KW-1185">Reference proteome</keyword>
<name>A0A4R6IDQ8_9MOLU</name>
<dbReference type="Gene3D" id="3.40.50.10170">
    <property type="match status" value="1"/>
</dbReference>
<dbReference type="Proteomes" id="UP000295518">
    <property type="component" value="Unassembled WGS sequence"/>
</dbReference>
<reference evidence="2 3" key="1">
    <citation type="submission" date="2019-03" db="EMBL/GenBank/DDBJ databases">
        <title>Genomic Encyclopedia of Archaeal and Bacterial Type Strains, Phase II (KMG-II): from individual species to whole genera.</title>
        <authorList>
            <person name="Goeker M."/>
        </authorList>
    </citation>
    <scope>NUCLEOTIDE SEQUENCE [LARGE SCALE GENOMIC DNA]</scope>
    <source>
        <strain evidence="2 3">ATCC 700618</strain>
    </source>
</reference>
<organism evidence="2 3">
    <name type="scientific">Mycoplasma testudineum</name>
    <dbReference type="NCBI Taxonomy" id="244584"/>
    <lineage>
        <taxon>Bacteria</taxon>
        <taxon>Bacillati</taxon>
        <taxon>Mycoplasmatota</taxon>
        <taxon>Mollicutes</taxon>
        <taxon>Mycoplasmataceae</taxon>
        <taxon>Mycoplasma</taxon>
    </lineage>
</organism>
<dbReference type="PANTHER" id="PTHR33434:SF2">
    <property type="entry name" value="FATTY ACID-BINDING PROTEIN TM_1468"/>
    <property type="match status" value="1"/>
</dbReference>
<proteinExistence type="predicted"/>
<gene>
    <name evidence="2" type="ORF">EI74_0481</name>
</gene>
<accession>A0A4R6IDQ8</accession>
<keyword evidence="1" id="KW-0446">Lipid-binding</keyword>
<dbReference type="AlphaFoldDB" id="A0A4R6IDQ8"/>
<dbReference type="OrthoDB" id="384457at2"/>
<evidence type="ECO:0000256" key="1">
    <source>
        <dbReference type="ARBA" id="ARBA00023121"/>
    </source>
</evidence>
<dbReference type="NCBIfam" id="TIGR00762">
    <property type="entry name" value="DegV"/>
    <property type="match status" value="1"/>
</dbReference>
<dbReference type="Gene3D" id="3.30.1180.10">
    <property type="match status" value="1"/>
</dbReference>